<name>A0A7X5QRA0_9GAMM</name>
<protein>
    <recommendedName>
        <fullName evidence="4">Delta-60 repeat protein</fullName>
    </recommendedName>
</protein>
<dbReference type="RefSeq" id="WP_166697697.1">
    <property type="nucleotide sequence ID" value="NZ_JAAQTL010000001.1"/>
</dbReference>
<evidence type="ECO:0000256" key="1">
    <source>
        <dbReference type="SAM" id="MobiDB-lite"/>
    </source>
</evidence>
<dbReference type="InterPro" id="IPR013431">
    <property type="entry name" value="Delta_60_rpt"/>
</dbReference>
<dbReference type="Pfam" id="PF17164">
    <property type="entry name" value="DUF5122"/>
    <property type="match status" value="4"/>
</dbReference>
<feature type="region of interest" description="Disordered" evidence="1">
    <location>
        <begin position="1"/>
        <end position="33"/>
    </location>
</feature>
<evidence type="ECO:0000313" key="2">
    <source>
        <dbReference type="EMBL" id="NID13957.1"/>
    </source>
</evidence>
<dbReference type="Proteomes" id="UP000518878">
    <property type="component" value="Unassembled WGS sequence"/>
</dbReference>
<organism evidence="2 3">
    <name type="scientific">Luteibacter yeojuensis</name>
    <dbReference type="NCBI Taxonomy" id="345309"/>
    <lineage>
        <taxon>Bacteria</taxon>
        <taxon>Pseudomonadati</taxon>
        <taxon>Pseudomonadota</taxon>
        <taxon>Gammaproteobacteria</taxon>
        <taxon>Lysobacterales</taxon>
        <taxon>Rhodanobacteraceae</taxon>
        <taxon>Luteibacter</taxon>
    </lineage>
</organism>
<dbReference type="NCBIfam" id="TIGR02608">
    <property type="entry name" value="delta_60_rpt"/>
    <property type="match status" value="7"/>
</dbReference>
<evidence type="ECO:0008006" key="4">
    <source>
        <dbReference type="Google" id="ProtNLM"/>
    </source>
</evidence>
<sequence length="406" mass="43433">MNGKHTGKMLPAGSPDPDFGTSGQVHYHSRGSGGSSLMPDGTFLTIGVEYAKIAVLVRRLSDGSLDPNFPYLGQGGIAKTPLGFTDDFRSRTRNVLPDGKVLIGGVVYRSETPLYICYVRLTPQGQLDGSFGVGGRAAIDDLPGRFRDLHSAGLQSDGKIVVLASITWSDPNKNGKLLFRLHVDGTLDKGFGTNGFAYDFPRNGLYGLQILPDGKILLNGGSNEGGMISRCEPDGSVDRSFGYDGHFYLPMTSGYDEISNATVQSNGKILVVGQTGDFTAVAFIARLDAKASGLDSGFNKGQPLLLPWREDRVSTHERSALQLPDGKILSVGFTFGVPSLGMLRRFLPDGSPDTDFGQDGVVEIAPEGNYSVLLSGLRIQEDGKYVVTGQTSNSSGNHISIFRFLP</sequence>
<reference evidence="2 3" key="1">
    <citation type="journal article" date="2006" name="Int. J. Syst. Evol. Microbiol.">
        <title>Dyella yeojuensis sp. nov., isolated from greenhouse soil in Korea.</title>
        <authorList>
            <person name="Kim B.Y."/>
            <person name="Weon H.Y."/>
            <person name="Lee K.H."/>
            <person name="Seok S.J."/>
            <person name="Kwon S.W."/>
            <person name="Go S.J."/>
            <person name="Stackebrandt E."/>
        </authorList>
    </citation>
    <scope>NUCLEOTIDE SEQUENCE [LARGE SCALE GENOMIC DNA]</scope>
    <source>
        <strain evidence="2 3">DSM 17673</strain>
    </source>
</reference>
<evidence type="ECO:0000313" key="3">
    <source>
        <dbReference type="Proteomes" id="UP000518878"/>
    </source>
</evidence>
<proteinExistence type="predicted"/>
<dbReference type="SUPFAM" id="SSF63829">
    <property type="entry name" value="Calcium-dependent phosphotriesterase"/>
    <property type="match status" value="1"/>
</dbReference>
<gene>
    <name evidence="2" type="ORF">HBF32_00540</name>
</gene>
<dbReference type="EMBL" id="JAAQTL010000001">
    <property type="protein sequence ID" value="NID13957.1"/>
    <property type="molecule type" value="Genomic_DNA"/>
</dbReference>
<comment type="caution">
    <text evidence="2">The sequence shown here is derived from an EMBL/GenBank/DDBJ whole genome shotgun (WGS) entry which is preliminary data.</text>
</comment>
<keyword evidence="3" id="KW-1185">Reference proteome</keyword>
<dbReference type="Gene3D" id="2.80.10.50">
    <property type="match status" value="2"/>
</dbReference>
<dbReference type="AlphaFoldDB" id="A0A7X5QRA0"/>
<accession>A0A7X5QRA0</accession>